<comment type="caution">
    <text evidence="3">The sequence shown here is derived from an EMBL/GenBank/DDBJ whole genome shotgun (WGS) entry which is preliminary data.</text>
</comment>
<feature type="region of interest" description="Disordered" evidence="1">
    <location>
        <begin position="1"/>
        <end position="32"/>
    </location>
</feature>
<feature type="compositionally biased region" description="Low complexity" evidence="1">
    <location>
        <begin position="1"/>
        <end position="10"/>
    </location>
</feature>
<reference evidence="3" key="2">
    <citation type="submission" date="2019-06" db="EMBL/GenBank/DDBJ databases">
        <authorList>
            <consortium name="DOE Joint Genome Institute"/>
            <person name="Ahrendt S.R."/>
            <person name="Cantor M.N."/>
            <person name="Hua S.X."/>
        </authorList>
    </citation>
    <scope>NUCLEOTIDE SEQUENCE</scope>
    <source>
        <strain evidence="3">NL-1724</strain>
    </source>
</reference>
<accession>A0A550BV30</accession>
<name>A0A550BV30_9AGAR</name>
<proteinExistence type="predicted"/>
<gene>
    <name evidence="3" type="ORF">BD626DRAFT_354326</name>
    <name evidence="2" type="ORF">BD626DRAFT_363027</name>
</gene>
<evidence type="ECO:0000256" key="1">
    <source>
        <dbReference type="SAM" id="MobiDB-lite"/>
    </source>
</evidence>
<dbReference type="EMBL" id="VDMD01000070">
    <property type="protein sequence ID" value="TRM56400.1"/>
    <property type="molecule type" value="Genomic_DNA"/>
</dbReference>
<dbReference type="Proteomes" id="UP000320762">
    <property type="component" value="Unassembled WGS sequence"/>
</dbReference>
<evidence type="ECO:0000313" key="2">
    <source>
        <dbReference type="EMBL" id="TRM55356.1"/>
    </source>
</evidence>
<dbReference type="STRING" id="97359.A0A550BV30"/>
<evidence type="ECO:0000313" key="3">
    <source>
        <dbReference type="EMBL" id="TRM56400.1"/>
    </source>
</evidence>
<keyword evidence="4" id="KW-1185">Reference proteome</keyword>
<reference evidence="3 4" key="1">
    <citation type="journal article" date="2019" name="New Phytol.">
        <title>Comparative genomics reveals unique wood-decay strategies and fruiting body development in the Schizophyllaceae.</title>
        <authorList>
            <person name="Almasi E."/>
            <person name="Sahu N."/>
            <person name="Krizsan K."/>
            <person name="Balint B."/>
            <person name="Kovacs G.M."/>
            <person name="Kiss B."/>
            <person name="Cseklye J."/>
            <person name="Drula E."/>
            <person name="Henrissat B."/>
            <person name="Nagy I."/>
            <person name="Chovatia M."/>
            <person name="Adam C."/>
            <person name="LaButti K."/>
            <person name="Lipzen A."/>
            <person name="Riley R."/>
            <person name="Grigoriev I.V."/>
            <person name="Nagy L.G."/>
        </authorList>
    </citation>
    <scope>NUCLEOTIDE SEQUENCE [LARGE SCALE GENOMIC DNA]</scope>
    <source>
        <strain evidence="3 4">NL-1724</strain>
    </source>
</reference>
<dbReference type="EMBL" id="VDMD01000168">
    <property type="protein sequence ID" value="TRM55356.1"/>
    <property type="molecule type" value="Genomic_DNA"/>
</dbReference>
<evidence type="ECO:0000313" key="4">
    <source>
        <dbReference type="Proteomes" id="UP000320762"/>
    </source>
</evidence>
<feature type="compositionally biased region" description="Basic residues" evidence="1">
    <location>
        <begin position="18"/>
        <end position="32"/>
    </location>
</feature>
<sequence>PPPASASSSATSREKRLSREKRKLKRGLASKVKKPWELATRSSTRRKYVDFARPIKTKLKPASLRITRTGYTAMREEKAKNTQKRAYRLKDLVGPDSQYHMKLYDWDGVTPTPILDKKRRVIAVLAGVPDQKDWPEQHRSLADAIDATRGQFKFSSDQKKHRRGIFPA</sequence>
<dbReference type="OrthoDB" id="3033952at2759"/>
<feature type="non-terminal residue" evidence="3">
    <location>
        <position position="1"/>
    </location>
</feature>
<feature type="non-terminal residue" evidence="3">
    <location>
        <position position="168"/>
    </location>
</feature>
<protein>
    <submittedName>
        <fullName evidence="3">Uncharacterized protein</fullName>
    </submittedName>
</protein>
<dbReference type="AlphaFoldDB" id="A0A550BV30"/>
<organism evidence="3 4">
    <name type="scientific">Schizophyllum amplum</name>
    <dbReference type="NCBI Taxonomy" id="97359"/>
    <lineage>
        <taxon>Eukaryota</taxon>
        <taxon>Fungi</taxon>
        <taxon>Dikarya</taxon>
        <taxon>Basidiomycota</taxon>
        <taxon>Agaricomycotina</taxon>
        <taxon>Agaricomycetes</taxon>
        <taxon>Agaricomycetidae</taxon>
        <taxon>Agaricales</taxon>
        <taxon>Schizophyllaceae</taxon>
        <taxon>Schizophyllum</taxon>
    </lineage>
</organism>